<dbReference type="SUPFAM" id="SSF52540">
    <property type="entry name" value="P-loop containing nucleoside triphosphate hydrolases"/>
    <property type="match status" value="1"/>
</dbReference>
<dbReference type="Gene3D" id="3.40.50.720">
    <property type="entry name" value="NAD(P)-binding Rossmann-like Domain"/>
    <property type="match status" value="1"/>
</dbReference>
<evidence type="ECO:0000256" key="1">
    <source>
        <dbReference type="ARBA" id="ARBA00022679"/>
    </source>
</evidence>
<accession>A0A8C4TDW4</accession>
<name>A0A8C4TDW4_ERPCA</name>
<evidence type="ECO:0000256" key="4">
    <source>
        <dbReference type="SAM" id="Coils"/>
    </source>
</evidence>
<dbReference type="InterPro" id="IPR027417">
    <property type="entry name" value="P-loop_NTPase"/>
</dbReference>
<dbReference type="Gene3D" id="3.40.50.300">
    <property type="entry name" value="P-loop containing nucleotide triphosphate hydrolases"/>
    <property type="match status" value="1"/>
</dbReference>
<dbReference type="InterPro" id="IPR047499">
    <property type="entry name" value="DD_AK7"/>
</dbReference>
<dbReference type="InterPro" id="IPR007858">
    <property type="entry name" value="Dpy-30_motif"/>
</dbReference>
<dbReference type="AlphaFoldDB" id="A0A8C4TDW4"/>
<keyword evidence="3" id="KW-0418">Kinase</keyword>
<proteinExistence type="predicted"/>
<sequence>YYCRTIIFTIVGDHLIVTFIPALHSELEHFTGPKMFILLSTVMTWALSKPIDPDDPEIPFTEDDYRRRRPHPNFKDHISVEKLVIKFGKTSRFSTYVVASGLQYGMGEKDFHFFFKMAWLGDAPSLPVFGNGSNIIPTIHINDLAKVMQNTIDHNPKTHYLIAVDDSKHTLEEIVKVISTTLGPDKIQEVPKENVFLNRDLTQTSIDTLLVNLRMEAVFLKENFNISWSAETGIVENIQNIIKEYKENRGLQPVKICILGPPAVGKSTVSEMICKQYKLHHIKIKDVIAEAIDAIEKRTQLPEDEDQEEDHEEMIKDAQELLEAIRENMEQNGDRLDDQYVIRFMKDKLKSKQCQNQGFVLDGFPKTYDQAKELFNIEDEEEEEESRGKLPQYDKKIMPEVIFSLDASDEFLKKRVMNLPESVVAGTHYAQDQFLRRLALFRDLNTEEDTVLNYFDELEIHPEHIGKSFQNATIQKMKKIIGKPRNYGLTPEEQAELDRKLVDERLKREATEQAEREKKEEQEKAERALRLEEWNKRLEEVKRQEHEMLEAQSIPLRNYLMRNVMPTLTQGLIECCKVRPDDPVDFLVNTKIYKNINKRLLNK</sequence>
<dbReference type="GeneTree" id="ENSGT00390000015102"/>
<evidence type="ECO:0000256" key="2">
    <source>
        <dbReference type="ARBA" id="ARBA00022741"/>
    </source>
</evidence>
<evidence type="ECO:0000313" key="5">
    <source>
        <dbReference type="Ensembl" id="ENSECRP00000031203.1"/>
    </source>
</evidence>
<dbReference type="GO" id="GO:0019205">
    <property type="term" value="F:nucleobase-containing compound kinase activity"/>
    <property type="evidence" value="ECO:0007669"/>
    <property type="project" value="InterPro"/>
</dbReference>
<protein>
    <submittedName>
        <fullName evidence="5">Adenylate kinase 7a</fullName>
    </submittedName>
</protein>
<keyword evidence="4" id="KW-0175">Coiled coil</keyword>
<dbReference type="CDD" id="cd22967">
    <property type="entry name" value="DD_AK7"/>
    <property type="match status" value="1"/>
</dbReference>
<dbReference type="PANTHER" id="PTHR23359">
    <property type="entry name" value="NUCLEOTIDE KINASE"/>
    <property type="match status" value="1"/>
</dbReference>
<reference evidence="5" key="2">
    <citation type="submission" date="2025-08" db="UniProtKB">
        <authorList>
            <consortium name="Ensembl"/>
        </authorList>
    </citation>
    <scope>IDENTIFICATION</scope>
</reference>
<feature type="coiled-coil region" evidence="4">
    <location>
        <begin position="503"/>
        <end position="551"/>
    </location>
</feature>
<dbReference type="Proteomes" id="UP000694620">
    <property type="component" value="Chromosome 16"/>
</dbReference>
<dbReference type="InterPro" id="IPR000850">
    <property type="entry name" value="Adenylat/UMP-CMP_kin"/>
</dbReference>
<dbReference type="GO" id="GO:0006139">
    <property type="term" value="P:nucleobase-containing compound metabolic process"/>
    <property type="evidence" value="ECO:0007669"/>
    <property type="project" value="InterPro"/>
</dbReference>
<dbReference type="GO" id="GO:0005524">
    <property type="term" value="F:ATP binding"/>
    <property type="evidence" value="ECO:0007669"/>
    <property type="project" value="InterPro"/>
</dbReference>
<reference evidence="5" key="3">
    <citation type="submission" date="2025-09" db="UniProtKB">
        <authorList>
            <consortium name="Ensembl"/>
        </authorList>
    </citation>
    <scope>IDENTIFICATION</scope>
</reference>
<feature type="coiled-coil region" evidence="4">
    <location>
        <begin position="308"/>
        <end position="335"/>
    </location>
</feature>
<evidence type="ECO:0000256" key="3">
    <source>
        <dbReference type="ARBA" id="ARBA00022777"/>
    </source>
</evidence>
<organism evidence="5 6">
    <name type="scientific">Erpetoichthys calabaricus</name>
    <name type="common">Rope fish</name>
    <name type="synonym">Calamoichthys calabaricus</name>
    <dbReference type="NCBI Taxonomy" id="27687"/>
    <lineage>
        <taxon>Eukaryota</taxon>
        <taxon>Metazoa</taxon>
        <taxon>Chordata</taxon>
        <taxon>Craniata</taxon>
        <taxon>Vertebrata</taxon>
        <taxon>Euteleostomi</taxon>
        <taxon>Actinopterygii</taxon>
        <taxon>Polypteriformes</taxon>
        <taxon>Polypteridae</taxon>
        <taxon>Erpetoichthys</taxon>
    </lineage>
</organism>
<dbReference type="Pfam" id="PF05186">
    <property type="entry name" value="Dpy-30"/>
    <property type="match status" value="1"/>
</dbReference>
<gene>
    <name evidence="5" type="primary">ak7b</name>
</gene>
<dbReference type="Gene3D" id="1.20.890.10">
    <property type="entry name" value="cAMP-dependent protein kinase regulatory subunit, dimerization-anchoring domain"/>
    <property type="match status" value="1"/>
</dbReference>
<dbReference type="Pfam" id="PF00406">
    <property type="entry name" value="ADK"/>
    <property type="match status" value="1"/>
</dbReference>
<evidence type="ECO:0000313" key="6">
    <source>
        <dbReference type="Proteomes" id="UP000694620"/>
    </source>
</evidence>
<dbReference type="CDD" id="cd01428">
    <property type="entry name" value="ADK"/>
    <property type="match status" value="1"/>
</dbReference>
<keyword evidence="6" id="KW-1185">Reference proteome</keyword>
<dbReference type="SUPFAM" id="SSF51735">
    <property type="entry name" value="NAD(P)-binding Rossmann-fold domains"/>
    <property type="match status" value="1"/>
</dbReference>
<dbReference type="InterPro" id="IPR036291">
    <property type="entry name" value="NAD(P)-bd_dom_sf"/>
</dbReference>
<reference evidence="5" key="1">
    <citation type="submission" date="2021-06" db="EMBL/GenBank/DDBJ databases">
        <authorList>
            <consortium name="Wellcome Sanger Institute Data Sharing"/>
        </authorList>
    </citation>
    <scope>NUCLEOTIDE SEQUENCE [LARGE SCALE GENOMIC DNA]</scope>
</reference>
<keyword evidence="1" id="KW-0808">Transferase</keyword>
<keyword evidence="2" id="KW-0547">Nucleotide-binding</keyword>
<dbReference type="Ensembl" id="ENSECRT00000031862.1">
    <property type="protein sequence ID" value="ENSECRP00000031203.1"/>
    <property type="gene ID" value="ENSECRG00000021141.1"/>
</dbReference>